<dbReference type="PATRIC" id="fig|1339316.3.peg.3926"/>
<evidence type="ECO:0000313" key="2">
    <source>
        <dbReference type="EMBL" id="EXY89184.1"/>
    </source>
</evidence>
<proteinExistence type="predicted"/>
<feature type="transmembrane region" description="Helical" evidence="1">
    <location>
        <begin position="22"/>
        <end position="38"/>
    </location>
</feature>
<reference evidence="2 3" key="1">
    <citation type="submission" date="2014-02" db="EMBL/GenBank/DDBJ databases">
        <authorList>
            <person name="Sears C."/>
            <person name="Carroll K."/>
            <person name="Sack B.R."/>
            <person name="Qadri F."/>
            <person name="Myers L.L."/>
            <person name="Chung G.-T."/>
            <person name="Escheverria P."/>
            <person name="Fraser C.M."/>
            <person name="Sadzewicz L."/>
            <person name="Shefchek K.A."/>
            <person name="Tallon L."/>
            <person name="Das S.P."/>
            <person name="Daugherty S."/>
            <person name="Mongodin E.F."/>
        </authorList>
    </citation>
    <scope>NUCLEOTIDE SEQUENCE [LARGE SCALE GENOMIC DNA]</scope>
    <source>
        <strain evidence="3">3998T(B)3</strain>
    </source>
</reference>
<gene>
    <name evidence="2" type="ORF">M125_4146</name>
</gene>
<sequence length="66" mass="7909">MPERIIYAIEHFCNGFPLQKCFFYLLFLSILFSFLCINNQTFEKIKKKEFLLVIDCGISAYFAKHY</sequence>
<dbReference type="EMBL" id="JGDB01000257">
    <property type="protein sequence ID" value="EXY89184.1"/>
    <property type="molecule type" value="Genomic_DNA"/>
</dbReference>
<accession>A0A015TXQ8</accession>
<name>A0A015TXQ8_BACFG</name>
<organism evidence="2 3">
    <name type="scientific">Bacteroides fragilis str. 3998T(B)3</name>
    <dbReference type="NCBI Taxonomy" id="1339316"/>
    <lineage>
        <taxon>Bacteria</taxon>
        <taxon>Pseudomonadati</taxon>
        <taxon>Bacteroidota</taxon>
        <taxon>Bacteroidia</taxon>
        <taxon>Bacteroidales</taxon>
        <taxon>Bacteroidaceae</taxon>
        <taxon>Bacteroides</taxon>
    </lineage>
</organism>
<dbReference type="Proteomes" id="UP000020773">
    <property type="component" value="Unassembled WGS sequence"/>
</dbReference>
<evidence type="ECO:0008006" key="4">
    <source>
        <dbReference type="Google" id="ProtNLM"/>
    </source>
</evidence>
<keyword evidence="1" id="KW-0812">Transmembrane</keyword>
<comment type="caution">
    <text evidence="2">The sequence shown here is derived from an EMBL/GenBank/DDBJ whole genome shotgun (WGS) entry which is preliminary data.</text>
</comment>
<protein>
    <recommendedName>
        <fullName evidence="4">Transmembrane protein</fullName>
    </recommendedName>
</protein>
<evidence type="ECO:0000256" key="1">
    <source>
        <dbReference type="SAM" id="Phobius"/>
    </source>
</evidence>
<dbReference type="AlphaFoldDB" id="A0A015TXQ8"/>
<keyword evidence="1" id="KW-1133">Transmembrane helix</keyword>
<keyword evidence="1" id="KW-0472">Membrane</keyword>
<evidence type="ECO:0000313" key="3">
    <source>
        <dbReference type="Proteomes" id="UP000020773"/>
    </source>
</evidence>